<gene>
    <name evidence="14" type="ORF">CP969_16905</name>
</gene>
<feature type="compositionally biased region" description="Basic and acidic residues" evidence="11">
    <location>
        <begin position="10"/>
        <end position="20"/>
    </location>
</feature>
<feature type="transmembrane region" description="Helical" evidence="10">
    <location>
        <begin position="73"/>
        <end position="92"/>
    </location>
</feature>
<organism evidence="14 15">
    <name type="scientific">Streptomyces viridosporus T7A</name>
    <dbReference type="NCBI Taxonomy" id="665577"/>
    <lineage>
        <taxon>Bacteria</taxon>
        <taxon>Bacillati</taxon>
        <taxon>Actinomycetota</taxon>
        <taxon>Actinomycetes</taxon>
        <taxon>Kitasatosporales</taxon>
        <taxon>Streptomycetaceae</taxon>
        <taxon>Streptomyces</taxon>
    </lineage>
</organism>
<dbReference type="Proteomes" id="UP000327143">
    <property type="component" value="Chromosome"/>
</dbReference>
<feature type="region of interest" description="Disordered" evidence="11">
    <location>
        <begin position="1"/>
        <end position="25"/>
    </location>
</feature>
<evidence type="ECO:0000313" key="14">
    <source>
        <dbReference type="EMBL" id="QEU86200.1"/>
    </source>
</evidence>
<evidence type="ECO:0000259" key="12">
    <source>
        <dbReference type="Pfam" id="PF02366"/>
    </source>
</evidence>
<dbReference type="InterPro" id="IPR003342">
    <property type="entry name" value="ArnT-like_N"/>
</dbReference>
<keyword evidence="10" id="KW-1003">Cell membrane</keyword>
<feature type="domain" description="ArnT-like N-terminal" evidence="12">
    <location>
        <begin position="81"/>
        <end position="239"/>
    </location>
</feature>
<feature type="domain" description="Protein O-mannosyl-transferase C-terminal four TM" evidence="13">
    <location>
        <begin position="386"/>
        <end position="580"/>
    </location>
</feature>
<dbReference type="Pfam" id="PF16192">
    <property type="entry name" value="PMT_4TMC"/>
    <property type="match status" value="1"/>
</dbReference>
<comment type="function">
    <text evidence="10">Protein O-mannosyltransferase that catalyzes the transfer of a single mannose residue from a polyprenol phospho-mannosyl lipidic donor to the hydroxyl group of selected serine and threonine residues in acceptor proteins.</text>
</comment>
<evidence type="ECO:0000256" key="10">
    <source>
        <dbReference type="RuleBase" id="RU367007"/>
    </source>
</evidence>
<feature type="transmembrane region" description="Helical" evidence="10">
    <location>
        <begin position="503"/>
        <end position="525"/>
    </location>
</feature>
<dbReference type="PANTHER" id="PTHR10050:SF46">
    <property type="entry name" value="PROTEIN O-MANNOSYL-TRANSFERASE 2"/>
    <property type="match status" value="1"/>
</dbReference>
<dbReference type="InterPro" id="IPR032421">
    <property type="entry name" value="PMT_4TMC"/>
</dbReference>
<dbReference type="RefSeq" id="WP_004986979.1">
    <property type="nucleotide sequence ID" value="NZ_CP023700.1"/>
</dbReference>
<keyword evidence="5 10" id="KW-0808">Transferase</keyword>
<evidence type="ECO:0000256" key="7">
    <source>
        <dbReference type="ARBA" id="ARBA00022989"/>
    </source>
</evidence>
<dbReference type="InterPro" id="IPR027005">
    <property type="entry name" value="PMT-like"/>
</dbReference>
<keyword evidence="7 10" id="KW-1133">Transmembrane helix</keyword>
<accession>A0ABX6AEF9</accession>
<proteinExistence type="inferred from homology"/>
<keyword evidence="15" id="KW-1185">Reference proteome</keyword>
<evidence type="ECO:0000256" key="8">
    <source>
        <dbReference type="ARBA" id="ARBA00023136"/>
    </source>
</evidence>
<dbReference type="Pfam" id="PF02366">
    <property type="entry name" value="PMT"/>
    <property type="match status" value="1"/>
</dbReference>
<evidence type="ECO:0000256" key="11">
    <source>
        <dbReference type="SAM" id="MobiDB-lite"/>
    </source>
</evidence>
<protein>
    <recommendedName>
        <fullName evidence="9 10">Polyprenol-phosphate-mannose--protein mannosyltransferase</fullName>
        <ecNumber evidence="10">2.4.1.-</ecNumber>
    </recommendedName>
</protein>
<feature type="transmembrane region" description="Helical" evidence="10">
    <location>
        <begin position="456"/>
        <end position="473"/>
    </location>
</feature>
<evidence type="ECO:0000256" key="5">
    <source>
        <dbReference type="ARBA" id="ARBA00022679"/>
    </source>
</evidence>
<evidence type="ECO:0000259" key="13">
    <source>
        <dbReference type="Pfam" id="PF16192"/>
    </source>
</evidence>
<keyword evidence="4 10" id="KW-0328">Glycosyltransferase</keyword>
<comment type="subcellular location">
    <subcellularLocation>
        <location evidence="10">Cell membrane</location>
    </subcellularLocation>
    <subcellularLocation>
        <location evidence="1">Endomembrane system</location>
        <topology evidence="1">Multi-pass membrane protein</topology>
    </subcellularLocation>
</comment>
<comment type="pathway">
    <text evidence="2 10">Protein modification; protein glycosylation.</text>
</comment>
<evidence type="ECO:0000313" key="15">
    <source>
        <dbReference type="Proteomes" id="UP000327143"/>
    </source>
</evidence>
<comment type="similarity">
    <text evidence="3 10">Belongs to the glycosyltransferase 39 family.</text>
</comment>
<dbReference type="EC" id="2.4.1.-" evidence="10"/>
<feature type="transmembrane region" description="Helical" evidence="10">
    <location>
        <begin position="169"/>
        <end position="186"/>
    </location>
</feature>
<evidence type="ECO:0000256" key="4">
    <source>
        <dbReference type="ARBA" id="ARBA00022676"/>
    </source>
</evidence>
<name>A0ABX6AEF9_STRVD</name>
<evidence type="ECO:0000256" key="1">
    <source>
        <dbReference type="ARBA" id="ARBA00004127"/>
    </source>
</evidence>
<dbReference type="EMBL" id="CP023700">
    <property type="protein sequence ID" value="QEU86200.1"/>
    <property type="molecule type" value="Genomic_DNA"/>
</dbReference>
<feature type="transmembrane region" description="Helical" evidence="10">
    <location>
        <begin position="480"/>
        <end position="497"/>
    </location>
</feature>
<keyword evidence="8 10" id="KW-0472">Membrane</keyword>
<feature type="transmembrane region" description="Helical" evidence="10">
    <location>
        <begin position="220"/>
        <end position="239"/>
    </location>
</feature>
<feature type="transmembrane region" description="Helical" evidence="10">
    <location>
        <begin position="333"/>
        <end position="355"/>
    </location>
</feature>
<feature type="transmembrane region" description="Helical" evidence="10">
    <location>
        <begin position="272"/>
        <end position="289"/>
    </location>
</feature>
<evidence type="ECO:0000256" key="3">
    <source>
        <dbReference type="ARBA" id="ARBA00007222"/>
    </source>
</evidence>
<evidence type="ECO:0000256" key="9">
    <source>
        <dbReference type="ARBA" id="ARBA00093617"/>
    </source>
</evidence>
<feature type="transmembrane region" description="Helical" evidence="10">
    <location>
        <begin position="537"/>
        <end position="558"/>
    </location>
</feature>
<feature type="transmembrane region" description="Helical" evidence="10">
    <location>
        <begin position="193"/>
        <end position="214"/>
    </location>
</feature>
<evidence type="ECO:0000256" key="2">
    <source>
        <dbReference type="ARBA" id="ARBA00004922"/>
    </source>
</evidence>
<reference evidence="14 15" key="1">
    <citation type="submission" date="2017-09" db="EMBL/GenBank/DDBJ databases">
        <authorList>
            <person name="Lee N."/>
            <person name="Cho B.-K."/>
        </authorList>
    </citation>
    <scope>NUCLEOTIDE SEQUENCE [LARGE SCALE GENOMIC DNA]</scope>
    <source>
        <strain evidence="14 15">ATCC 39115</strain>
    </source>
</reference>
<keyword evidence="6 10" id="KW-0812">Transmembrane</keyword>
<feature type="transmembrane region" description="Helical" evidence="10">
    <location>
        <begin position="295"/>
        <end position="312"/>
    </location>
</feature>
<sequence length="581" mass="65372">MTSTASSTDIRQDQAPHEQRPSWQQRLRRFGYSARSPRGDVRDRLVPPYTEPSERLWSTLGAPPALADRITRWSAWGGPLLVTLLAGVLRFWNLGSPKAVIFDETYYAKDAWALIHRGFEVNWDKNANNLILSSGGDIPIPTDAAYVVHPPVGKYVIGLGELMFGFTPFGWRFMTALLGTLSVLLLCRIGRRLFRSTFLGCLAGALMAVDGLHFVMSRTALLDGVLMFFVLAAFGCLVVDRDRARERLAAALPVGPDGRARPDAHVAEHTRIGFRPWRLAAGLMLGLAIGTKWNGLYIMAAFCVLTVLWDVGARRVAGAHRPRLAVLKRDLGWAFLSTVPVAVFTYFASWIGWILSPSDGTGGYYRDWATKDGRDSAWSWLFPDWWRSLWHYENQVYDFHVGLSSPHTYQSNPWSWLVTGRPVSYFYESPAPGTDGCPVDAGEKCAREVLAIGTPLLWWVACFALLYVLWRWFFRRDWRAGAIACGVAAGYLPWFLYQERTIFFFYAIVFLPFLCLAVAMLLGAVVGPPRSSDTRRVAGATAAGVLTLLIAWNFIYFWPLYTGTSIPIDDWRARMWLDTWV</sequence>
<dbReference type="PANTHER" id="PTHR10050">
    <property type="entry name" value="DOLICHYL-PHOSPHATE-MANNOSE--PROTEIN MANNOSYLTRANSFERASE"/>
    <property type="match status" value="1"/>
</dbReference>
<evidence type="ECO:0000256" key="6">
    <source>
        <dbReference type="ARBA" id="ARBA00022692"/>
    </source>
</evidence>